<accession>A0A1M5WJS2</accession>
<dbReference type="PANTHER" id="PTHR12544:SF29">
    <property type="entry name" value="GLUTAMINASE"/>
    <property type="match status" value="1"/>
</dbReference>
<gene>
    <name evidence="6" type="primary">glsA</name>
    <name evidence="7" type="ORF">SAMN02745180_01269</name>
</gene>
<feature type="binding site" evidence="6">
    <location>
        <position position="61"/>
    </location>
    <ligand>
        <name>substrate</name>
    </ligand>
</feature>
<keyword evidence="4 6" id="KW-0378">Hydrolase</keyword>
<evidence type="ECO:0000256" key="5">
    <source>
        <dbReference type="ARBA" id="ARBA00049534"/>
    </source>
</evidence>
<dbReference type="SUPFAM" id="SSF56601">
    <property type="entry name" value="beta-lactamase/transpeptidase-like"/>
    <property type="match status" value="1"/>
</dbReference>
<dbReference type="GO" id="GO:0004359">
    <property type="term" value="F:glutaminase activity"/>
    <property type="evidence" value="ECO:0007669"/>
    <property type="project" value="UniProtKB-UniRule"/>
</dbReference>
<dbReference type="AlphaFoldDB" id="A0A1M5WJS2"/>
<dbReference type="Pfam" id="PF04960">
    <property type="entry name" value="Glutaminase"/>
    <property type="match status" value="1"/>
</dbReference>
<feature type="binding site" evidence="6">
    <location>
        <position position="113"/>
    </location>
    <ligand>
        <name>substrate</name>
    </ligand>
</feature>
<dbReference type="OrthoDB" id="9788822at2"/>
<feature type="binding site" evidence="6">
    <location>
        <position position="189"/>
    </location>
    <ligand>
        <name>substrate</name>
    </ligand>
</feature>
<evidence type="ECO:0000256" key="6">
    <source>
        <dbReference type="HAMAP-Rule" id="MF_00313"/>
    </source>
</evidence>
<dbReference type="GO" id="GO:0006543">
    <property type="term" value="P:L-glutamine catabolic process"/>
    <property type="evidence" value="ECO:0007669"/>
    <property type="project" value="TreeGrafter"/>
</dbReference>
<comment type="subunit">
    <text evidence="2 6">Homotetramer.</text>
</comment>
<dbReference type="RefSeq" id="WP_072743954.1">
    <property type="nucleotide sequence ID" value="NZ_FQXR01000005.1"/>
</dbReference>
<dbReference type="Gene3D" id="3.40.710.10">
    <property type="entry name" value="DD-peptidase/beta-lactamase superfamily"/>
    <property type="match status" value="1"/>
</dbReference>
<evidence type="ECO:0000256" key="1">
    <source>
        <dbReference type="ARBA" id="ARBA00011076"/>
    </source>
</evidence>
<dbReference type="EC" id="3.5.1.2" evidence="3 6"/>
<evidence type="ECO:0000313" key="8">
    <source>
        <dbReference type="Proteomes" id="UP000184389"/>
    </source>
</evidence>
<comment type="catalytic activity">
    <reaction evidence="5 6">
        <text>L-glutamine + H2O = L-glutamate + NH4(+)</text>
        <dbReference type="Rhea" id="RHEA:15889"/>
        <dbReference type="ChEBI" id="CHEBI:15377"/>
        <dbReference type="ChEBI" id="CHEBI:28938"/>
        <dbReference type="ChEBI" id="CHEBI:29985"/>
        <dbReference type="ChEBI" id="CHEBI:58359"/>
        <dbReference type="EC" id="3.5.1.2"/>
    </reaction>
</comment>
<dbReference type="HAMAP" id="MF_00313">
    <property type="entry name" value="Glutaminase"/>
    <property type="match status" value="1"/>
</dbReference>
<dbReference type="FunFam" id="3.40.710.10:FF:000005">
    <property type="entry name" value="Glutaminase"/>
    <property type="match status" value="1"/>
</dbReference>
<dbReference type="Proteomes" id="UP000184389">
    <property type="component" value="Unassembled WGS sequence"/>
</dbReference>
<feature type="binding site" evidence="6">
    <location>
        <position position="259"/>
    </location>
    <ligand>
        <name>substrate</name>
    </ligand>
</feature>
<organism evidence="7 8">
    <name type="scientific">Sporanaerobacter acetigenes DSM 13106</name>
    <dbReference type="NCBI Taxonomy" id="1123281"/>
    <lineage>
        <taxon>Bacteria</taxon>
        <taxon>Bacillati</taxon>
        <taxon>Bacillota</taxon>
        <taxon>Tissierellia</taxon>
        <taxon>Tissierellales</taxon>
        <taxon>Sporanaerobacteraceae</taxon>
        <taxon>Sporanaerobacter</taxon>
    </lineage>
</organism>
<proteinExistence type="inferred from homology"/>
<sequence>MREMLKKIIMDNRELTKKGRVADYIPALSKANPEDLGICVIDMNNNVYTAGDYNKKFTIQSISKTVALMLAIMDNGEEKVFNKVGMEPTGDAFNSIYKLETKDIAKPLNPMINAGAIAVSSLIKGNSSEERFERLLSLFRKISSNDNLKVNEEVYLSEKKTGNKNRAMGYLLKDMGVLEGNVEETLDIYFKQCSIEVDCVDIANIGLFLANGGTILETGEDIVTEHVARIVKTFMVTCGMYDSSGEFAIRVGIPAKSGVGGGIMGAVPHRIGIGIYGPALDEKGNSVAGYGVLRDLSKELNLSIF</sequence>
<name>A0A1M5WJS2_9FIRM</name>
<evidence type="ECO:0000256" key="4">
    <source>
        <dbReference type="ARBA" id="ARBA00022801"/>
    </source>
</evidence>
<feature type="binding site" evidence="6">
    <location>
        <position position="241"/>
    </location>
    <ligand>
        <name>substrate</name>
    </ligand>
</feature>
<dbReference type="PANTHER" id="PTHR12544">
    <property type="entry name" value="GLUTAMINASE"/>
    <property type="match status" value="1"/>
</dbReference>
<keyword evidence="8" id="KW-1185">Reference proteome</keyword>
<reference evidence="7 8" key="1">
    <citation type="submission" date="2016-11" db="EMBL/GenBank/DDBJ databases">
        <authorList>
            <person name="Jaros S."/>
            <person name="Januszkiewicz K."/>
            <person name="Wedrychowicz H."/>
        </authorList>
    </citation>
    <scope>NUCLEOTIDE SEQUENCE [LARGE SCALE GENOMIC DNA]</scope>
    <source>
        <strain evidence="7 8">DSM 13106</strain>
    </source>
</reference>
<dbReference type="InterPro" id="IPR015868">
    <property type="entry name" value="Glutaminase"/>
</dbReference>
<dbReference type="GO" id="GO:0006537">
    <property type="term" value="P:glutamate biosynthetic process"/>
    <property type="evidence" value="ECO:0007669"/>
    <property type="project" value="TreeGrafter"/>
</dbReference>
<feature type="binding site" evidence="6">
    <location>
        <position position="165"/>
    </location>
    <ligand>
        <name>substrate</name>
    </ligand>
</feature>
<evidence type="ECO:0000256" key="3">
    <source>
        <dbReference type="ARBA" id="ARBA00012918"/>
    </source>
</evidence>
<dbReference type="NCBIfam" id="TIGR03814">
    <property type="entry name" value="Gln_ase"/>
    <property type="match status" value="1"/>
</dbReference>
<dbReference type="STRING" id="1123281.SAMN02745180_01269"/>
<feature type="binding site" evidence="6">
    <location>
        <position position="158"/>
    </location>
    <ligand>
        <name>substrate</name>
    </ligand>
</feature>
<dbReference type="InterPro" id="IPR012338">
    <property type="entry name" value="Beta-lactam/transpept-like"/>
</dbReference>
<dbReference type="EMBL" id="FQXR01000005">
    <property type="protein sequence ID" value="SHH87687.1"/>
    <property type="molecule type" value="Genomic_DNA"/>
</dbReference>
<evidence type="ECO:0000256" key="2">
    <source>
        <dbReference type="ARBA" id="ARBA00011881"/>
    </source>
</evidence>
<keyword evidence="6" id="KW-0007">Acetylation</keyword>
<evidence type="ECO:0000313" key="7">
    <source>
        <dbReference type="EMBL" id="SHH87687.1"/>
    </source>
</evidence>
<comment type="similarity">
    <text evidence="1 6">Belongs to the glutaminase family.</text>
</comment>
<protein>
    <recommendedName>
        <fullName evidence="3 6">Glutaminase</fullName>
        <ecNumber evidence="3 6">3.5.1.2</ecNumber>
    </recommendedName>
</protein>